<sequence length="103" mass="11999">MNSQFVFSDEKVLLMQPYQPGYTVPSPPPQFDDTTISIRQVHNLHRPFNSVNIATMGFFFSFWFFRIKIWKDARMYIYDSALCIIQSSAQYGADLVCFVALLE</sequence>
<keyword evidence="1" id="KW-0812">Transmembrane</keyword>
<accession>A0A2P6QMN4</accession>
<dbReference type="EMBL" id="PDCK01000043">
    <property type="protein sequence ID" value="PRQ35429.1"/>
    <property type="molecule type" value="Genomic_DNA"/>
</dbReference>
<dbReference type="Proteomes" id="UP000238479">
    <property type="component" value="Chromosome 5"/>
</dbReference>
<proteinExistence type="predicted"/>
<comment type="caution">
    <text evidence="2">The sequence shown here is derived from an EMBL/GenBank/DDBJ whole genome shotgun (WGS) entry which is preliminary data.</text>
</comment>
<dbReference type="Gramene" id="PRQ35429">
    <property type="protein sequence ID" value="PRQ35429"/>
    <property type="gene ID" value="RchiOBHm_Chr5g0079951"/>
</dbReference>
<dbReference type="AlphaFoldDB" id="A0A2P6QMN4"/>
<name>A0A2P6QMN4_ROSCH</name>
<evidence type="ECO:0000313" key="3">
    <source>
        <dbReference type="Proteomes" id="UP000238479"/>
    </source>
</evidence>
<protein>
    <submittedName>
        <fullName evidence="2">Uncharacterized protein</fullName>
    </submittedName>
</protein>
<keyword evidence="3" id="KW-1185">Reference proteome</keyword>
<keyword evidence="1" id="KW-0472">Membrane</keyword>
<feature type="transmembrane region" description="Helical" evidence="1">
    <location>
        <begin position="47"/>
        <end position="65"/>
    </location>
</feature>
<evidence type="ECO:0000313" key="2">
    <source>
        <dbReference type="EMBL" id="PRQ35429.1"/>
    </source>
</evidence>
<keyword evidence="1" id="KW-1133">Transmembrane helix</keyword>
<reference evidence="2 3" key="1">
    <citation type="journal article" date="2018" name="Nat. Genet.">
        <title>The Rosa genome provides new insights in the design of modern roses.</title>
        <authorList>
            <person name="Bendahmane M."/>
        </authorList>
    </citation>
    <scope>NUCLEOTIDE SEQUENCE [LARGE SCALE GENOMIC DNA]</scope>
    <source>
        <strain evidence="3">cv. Old Blush</strain>
    </source>
</reference>
<evidence type="ECO:0000256" key="1">
    <source>
        <dbReference type="SAM" id="Phobius"/>
    </source>
</evidence>
<gene>
    <name evidence="2" type="ORF">RchiOBHm_Chr5g0079951</name>
</gene>
<organism evidence="2 3">
    <name type="scientific">Rosa chinensis</name>
    <name type="common">China rose</name>
    <dbReference type="NCBI Taxonomy" id="74649"/>
    <lineage>
        <taxon>Eukaryota</taxon>
        <taxon>Viridiplantae</taxon>
        <taxon>Streptophyta</taxon>
        <taxon>Embryophyta</taxon>
        <taxon>Tracheophyta</taxon>
        <taxon>Spermatophyta</taxon>
        <taxon>Magnoliopsida</taxon>
        <taxon>eudicotyledons</taxon>
        <taxon>Gunneridae</taxon>
        <taxon>Pentapetalae</taxon>
        <taxon>rosids</taxon>
        <taxon>fabids</taxon>
        <taxon>Rosales</taxon>
        <taxon>Rosaceae</taxon>
        <taxon>Rosoideae</taxon>
        <taxon>Rosoideae incertae sedis</taxon>
        <taxon>Rosa</taxon>
    </lineage>
</organism>